<dbReference type="SMART" id="SM00415">
    <property type="entry name" value="HSF"/>
    <property type="match status" value="1"/>
</dbReference>
<dbReference type="InterPro" id="IPR036388">
    <property type="entry name" value="WH-like_DNA-bd_sf"/>
</dbReference>
<feature type="region of interest" description="Disordered" evidence="5">
    <location>
        <begin position="411"/>
        <end position="439"/>
    </location>
</feature>
<evidence type="ECO:0000259" key="6">
    <source>
        <dbReference type="SMART" id="SM00415"/>
    </source>
</evidence>
<reference evidence="7" key="1">
    <citation type="submission" date="2021-01" db="EMBL/GenBank/DDBJ databases">
        <authorList>
            <person name="Corre E."/>
            <person name="Pelletier E."/>
            <person name="Niang G."/>
            <person name="Scheremetjew M."/>
            <person name="Finn R."/>
            <person name="Kale V."/>
            <person name="Holt S."/>
            <person name="Cochrane G."/>
            <person name="Meng A."/>
            <person name="Brown T."/>
            <person name="Cohen L."/>
        </authorList>
    </citation>
    <scope>NUCLEOTIDE SEQUENCE</scope>
    <source>
        <strain evidence="7">CCMP127</strain>
    </source>
</reference>
<dbReference type="AlphaFoldDB" id="A0A7S3KVY1"/>
<gene>
    <name evidence="7" type="ORF">ACOF00016_LOCUS680</name>
</gene>
<feature type="compositionally biased region" description="Basic and acidic residues" evidence="5">
    <location>
        <begin position="25"/>
        <end position="40"/>
    </location>
</feature>
<dbReference type="GO" id="GO:0005634">
    <property type="term" value="C:nucleus"/>
    <property type="evidence" value="ECO:0007669"/>
    <property type="project" value="UniProtKB-SubCell"/>
</dbReference>
<accession>A0A7S3KVY1</accession>
<evidence type="ECO:0000256" key="1">
    <source>
        <dbReference type="ARBA" id="ARBA00004123"/>
    </source>
</evidence>
<proteinExistence type="inferred from homology"/>
<dbReference type="InterPro" id="IPR036390">
    <property type="entry name" value="WH_DNA-bd_sf"/>
</dbReference>
<evidence type="ECO:0000256" key="5">
    <source>
        <dbReference type="SAM" id="MobiDB-lite"/>
    </source>
</evidence>
<keyword evidence="3" id="KW-0539">Nucleus</keyword>
<comment type="subcellular location">
    <subcellularLocation>
        <location evidence="1">Nucleus</location>
    </subcellularLocation>
</comment>
<protein>
    <recommendedName>
        <fullName evidence="6">HSF-type DNA-binding domain-containing protein</fullName>
    </recommendedName>
</protein>
<comment type="similarity">
    <text evidence="4">Belongs to the HSF family.</text>
</comment>
<dbReference type="EMBL" id="HBIM01000780">
    <property type="protein sequence ID" value="CAE0402390.1"/>
    <property type="molecule type" value="Transcribed_RNA"/>
</dbReference>
<dbReference type="Pfam" id="PF00447">
    <property type="entry name" value="HSF_DNA-bind"/>
    <property type="match status" value="1"/>
</dbReference>
<name>A0A7S3KVY1_9STRA</name>
<evidence type="ECO:0000256" key="2">
    <source>
        <dbReference type="ARBA" id="ARBA00023125"/>
    </source>
</evidence>
<evidence type="ECO:0000256" key="4">
    <source>
        <dbReference type="RuleBase" id="RU004020"/>
    </source>
</evidence>
<dbReference type="GO" id="GO:0003700">
    <property type="term" value="F:DNA-binding transcription factor activity"/>
    <property type="evidence" value="ECO:0007669"/>
    <property type="project" value="InterPro"/>
</dbReference>
<dbReference type="Gene3D" id="1.10.10.10">
    <property type="entry name" value="Winged helix-like DNA-binding domain superfamily/Winged helix DNA-binding domain"/>
    <property type="match status" value="1"/>
</dbReference>
<feature type="compositionally biased region" description="Basic and acidic residues" evidence="5">
    <location>
        <begin position="1"/>
        <end position="16"/>
    </location>
</feature>
<feature type="region of interest" description="Disordered" evidence="5">
    <location>
        <begin position="1"/>
        <end position="65"/>
    </location>
</feature>
<evidence type="ECO:0000256" key="3">
    <source>
        <dbReference type="ARBA" id="ARBA00023242"/>
    </source>
</evidence>
<sequence length="439" mass="48346">MDRLGERGVDPERSRELGQQGNADRLPEDLEGQADRKVEARPSNPSSPARSQEGRSSCSHDSQDSECLAGEKLGRAQAEDPTAGLPSETSLQLDSIWSRNLGSIDLPKYAETHNTISFPGKLMLLLIHTERTLIKSGRNTHTAPIAWTVDGRAFAIRDREKLVKDWLPLFFPRGKFQSFSRKLYRWEFRQVLPRRDKPEKKDKEVVFAHPYFQRDQKDLMVYMRSVTAAGLRRRQQRAAAGVGTAASSAARAEAIAAVEPTASLSNVIQLPLAPQAISHNVDPFTSIGQTHPLAVQHLVNSLASSNAQINPFASLAFPMLDTHLQQQILLASLFNSANAQIQPPVDRGQLALGLLYGNTTAEAALLRALANAQASQRTAVNLHPVAPPSRLDEQKQDSEALMEFQERLRRRAAEMLVRGGNPPRQGEPPPDPNARQGGS</sequence>
<evidence type="ECO:0000313" key="7">
    <source>
        <dbReference type="EMBL" id="CAE0402390.1"/>
    </source>
</evidence>
<keyword evidence="2" id="KW-0238">DNA-binding</keyword>
<dbReference type="SUPFAM" id="SSF46785">
    <property type="entry name" value="Winged helix' DNA-binding domain"/>
    <property type="match status" value="1"/>
</dbReference>
<dbReference type="InterPro" id="IPR000232">
    <property type="entry name" value="HSF_DNA-bd"/>
</dbReference>
<feature type="domain" description="HSF-type DNA-binding" evidence="6">
    <location>
        <begin position="114"/>
        <end position="226"/>
    </location>
</feature>
<dbReference type="PANTHER" id="PTHR10015:SF206">
    <property type="entry name" value="HSF-TYPE DNA-BINDING DOMAIN-CONTAINING PROTEIN"/>
    <property type="match status" value="1"/>
</dbReference>
<dbReference type="GO" id="GO:0043565">
    <property type="term" value="F:sequence-specific DNA binding"/>
    <property type="evidence" value="ECO:0007669"/>
    <property type="project" value="InterPro"/>
</dbReference>
<feature type="compositionally biased region" description="Low complexity" evidence="5">
    <location>
        <begin position="41"/>
        <end position="51"/>
    </location>
</feature>
<dbReference type="PANTHER" id="PTHR10015">
    <property type="entry name" value="HEAT SHOCK TRANSCRIPTION FACTOR"/>
    <property type="match status" value="1"/>
</dbReference>
<organism evidence="7">
    <name type="scientific">Amphora coffeiformis</name>
    <dbReference type="NCBI Taxonomy" id="265554"/>
    <lineage>
        <taxon>Eukaryota</taxon>
        <taxon>Sar</taxon>
        <taxon>Stramenopiles</taxon>
        <taxon>Ochrophyta</taxon>
        <taxon>Bacillariophyta</taxon>
        <taxon>Bacillariophyceae</taxon>
        <taxon>Bacillariophycidae</taxon>
        <taxon>Thalassiophysales</taxon>
        <taxon>Catenulaceae</taxon>
        <taxon>Amphora</taxon>
    </lineage>
</organism>